<sequence length="201" mass="22332">MKRRPPLPFVVFALMVFCAAGCVRTASTRFYTLSALSDSKDRIPKIVDNSAVGIGPVNLPDYLDRPQIVVRKSPHELHLAELDKWAGTLKYAIPRVIAENLSTLLASDHIFVFPWKSNLSIRYQVVIDIIRFDAQLGAHADLEAQWTIFENTGRTPVVTRKSTLRRSATGGDYAALVQAESELLSELSGEIADAIVKIERL</sequence>
<evidence type="ECO:0000313" key="3">
    <source>
        <dbReference type="EMBL" id="EPR41268.1"/>
    </source>
</evidence>
<dbReference type="InterPro" id="IPR005586">
    <property type="entry name" value="ABC_trans_aux"/>
</dbReference>
<evidence type="ECO:0000313" key="4">
    <source>
        <dbReference type="Proteomes" id="UP000014977"/>
    </source>
</evidence>
<dbReference type="Proteomes" id="UP000014977">
    <property type="component" value="Unassembled WGS sequence"/>
</dbReference>
<evidence type="ECO:0000259" key="2">
    <source>
        <dbReference type="Pfam" id="PF03886"/>
    </source>
</evidence>
<dbReference type="EMBL" id="ATHJ01000076">
    <property type="protein sequence ID" value="EPR41268.1"/>
    <property type="molecule type" value="Genomic_DNA"/>
</dbReference>
<feature type="domain" description="ABC-type transport auxiliary lipoprotein component" evidence="2">
    <location>
        <begin position="31"/>
        <end position="192"/>
    </location>
</feature>
<dbReference type="STRING" id="897.B2D07_06850"/>
<feature type="chain" id="PRO_5030177312" description="ABC-type transport auxiliary lipoprotein component domain-containing protein" evidence="1">
    <location>
        <begin position="26"/>
        <end position="201"/>
    </location>
</feature>
<accession>S7V9W5</accession>
<dbReference type="OrthoDB" id="5372878at2"/>
<gene>
    <name evidence="3" type="ORF">dsmv_2049</name>
</gene>
<dbReference type="SUPFAM" id="SSF159594">
    <property type="entry name" value="XCC0632-like"/>
    <property type="match status" value="1"/>
</dbReference>
<reference evidence="3 4" key="1">
    <citation type="journal article" date="2013" name="Genome Announc.">
        <title>Draft genome sequences for three mercury-methylating, sulfate-reducing bacteria.</title>
        <authorList>
            <person name="Brown S.D."/>
            <person name="Hurt R.A.Jr."/>
            <person name="Gilmour C.C."/>
            <person name="Elias D.A."/>
        </authorList>
    </citation>
    <scope>NUCLEOTIDE SEQUENCE [LARGE SCALE GENOMIC DNA]</scope>
    <source>
        <strain evidence="3 4">DSM 2059</strain>
    </source>
</reference>
<dbReference type="Pfam" id="PF03886">
    <property type="entry name" value="ABC_trans_aux"/>
    <property type="match status" value="1"/>
</dbReference>
<comment type="caution">
    <text evidence="3">The sequence shown here is derived from an EMBL/GenBank/DDBJ whole genome shotgun (WGS) entry which is preliminary data.</text>
</comment>
<dbReference type="Gene3D" id="3.40.50.10610">
    <property type="entry name" value="ABC-type transport auxiliary lipoprotein component"/>
    <property type="match status" value="1"/>
</dbReference>
<keyword evidence="1" id="KW-0732">Signal</keyword>
<keyword evidence="4" id="KW-1185">Reference proteome</keyword>
<dbReference type="AlphaFoldDB" id="S7V9W5"/>
<name>S7V9W5_DESML</name>
<protein>
    <recommendedName>
        <fullName evidence="2">ABC-type transport auxiliary lipoprotein component domain-containing protein</fullName>
    </recommendedName>
</protein>
<organism evidence="3 4">
    <name type="scientific">Desulfococcus multivorans DSM 2059</name>
    <dbReference type="NCBI Taxonomy" id="1121405"/>
    <lineage>
        <taxon>Bacteria</taxon>
        <taxon>Pseudomonadati</taxon>
        <taxon>Thermodesulfobacteriota</taxon>
        <taxon>Desulfobacteria</taxon>
        <taxon>Desulfobacterales</taxon>
        <taxon>Desulfococcaceae</taxon>
        <taxon>Desulfococcus</taxon>
    </lineage>
</organism>
<dbReference type="eggNOG" id="COG3009">
    <property type="taxonomic scope" value="Bacteria"/>
</dbReference>
<dbReference type="RefSeq" id="WP_020876480.1">
    <property type="nucleotide sequence ID" value="NZ_ATHJ01000076.1"/>
</dbReference>
<evidence type="ECO:0000256" key="1">
    <source>
        <dbReference type="SAM" id="SignalP"/>
    </source>
</evidence>
<feature type="signal peptide" evidence="1">
    <location>
        <begin position="1"/>
        <end position="25"/>
    </location>
</feature>
<proteinExistence type="predicted"/>